<evidence type="ECO:0000313" key="1">
    <source>
        <dbReference type="EMBL" id="NCJ08207.1"/>
    </source>
</evidence>
<name>A0A8K2A274_9CYAN</name>
<dbReference type="EMBL" id="WVIC01000044">
    <property type="protein sequence ID" value="NCJ08207.1"/>
    <property type="molecule type" value="Genomic_DNA"/>
</dbReference>
<dbReference type="Pfam" id="PF07845">
    <property type="entry name" value="DUF1636"/>
    <property type="match status" value="1"/>
</dbReference>
<dbReference type="AlphaFoldDB" id="A0A8K2A274"/>
<keyword evidence="2" id="KW-1185">Reference proteome</keyword>
<dbReference type="InterPro" id="IPR012863">
    <property type="entry name" value="DUF1636"/>
</dbReference>
<accession>A0A8K2A274</accession>
<organism evidence="1 2">
    <name type="scientific">Petrachloros mirabilis ULC683</name>
    <dbReference type="NCBI Taxonomy" id="2781853"/>
    <lineage>
        <taxon>Bacteria</taxon>
        <taxon>Bacillati</taxon>
        <taxon>Cyanobacteriota</taxon>
        <taxon>Cyanophyceae</taxon>
        <taxon>Synechococcales</taxon>
        <taxon>Petrachlorosaceae</taxon>
        <taxon>Petrachloros</taxon>
        <taxon>Petrachloros mirabilis</taxon>
    </lineage>
</organism>
<sequence length="57" mass="6391">MNEPTYLFTKLLLAESAAALLQFAELYLDRADSAIPWKQFPSALKTDIVAQVPPLRN</sequence>
<evidence type="ECO:0000313" key="2">
    <source>
        <dbReference type="Proteomes" id="UP000607397"/>
    </source>
</evidence>
<protein>
    <submittedName>
        <fullName evidence="1">DUF1636 domain-containing protein</fullName>
    </submittedName>
</protein>
<gene>
    <name evidence="1" type="ORF">GS597_17175</name>
</gene>
<reference evidence="1" key="1">
    <citation type="submission" date="2019-12" db="EMBL/GenBank/DDBJ databases">
        <title>High-Quality draft genome sequences of three cyanobacteria isolated from the limestone walls of the Old Cathedral of Coimbra.</title>
        <authorList>
            <person name="Tiago I."/>
            <person name="Soares F."/>
            <person name="Portugal A."/>
        </authorList>
    </citation>
    <scope>NUCLEOTIDE SEQUENCE [LARGE SCALE GENOMIC DNA]</scope>
    <source>
        <strain evidence="1">C</strain>
    </source>
</reference>
<comment type="caution">
    <text evidence="1">The sequence shown here is derived from an EMBL/GenBank/DDBJ whole genome shotgun (WGS) entry which is preliminary data.</text>
</comment>
<proteinExistence type="predicted"/>
<dbReference type="Proteomes" id="UP000607397">
    <property type="component" value="Unassembled WGS sequence"/>
</dbReference>